<dbReference type="Proteomes" id="UP001432322">
    <property type="component" value="Unassembled WGS sequence"/>
</dbReference>
<dbReference type="PRINTS" id="PR00759">
    <property type="entry name" value="BASICPTASE"/>
</dbReference>
<evidence type="ECO:0000313" key="4">
    <source>
        <dbReference type="Proteomes" id="UP001432322"/>
    </source>
</evidence>
<dbReference type="SUPFAM" id="SSF57362">
    <property type="entry name" value="BPTI-like"/>
    <property type="match status" value="1"/>
</dbReference>
<sequence length="108" mass="12228">GQMHYQLPYLLIFAAGLAFASRMPHPPIFTAVESYPSICYLPPDSGLCPTSNKEDSEENNDLLTRYYFDIATEQCYPFGVQSCGGNENRFPSKTSCLQYCRIERAQNK</sequence>
<dbReference type="InterPro" id="IPR002223">
    <property type="entry name" value="Kunitz_BPTI"/>
</dbReference>
<feature type="non-terminal residue" evidence="3">
    <location>
        <position position="1"/>
    </location>
</feature>
<organism evidence="3 4">
    <name type="scientific">Pristionchus fissidentatus</name>
    <dbReference type="NCBI Taxonomy" id="1538716"/>
    <lineage>
        <taxon>Eukaryota</taxon>
        <taxon>Metazoa</taxon>
        <taxon>Ecdysozoa</taxon>
        <taxon>Nematoda</taxon>
        <taxon>Chromadorea</taxon>
        <taxon>Rhabditida</taxon>
        <taxon>Rhabditina</taxon>
        <taxon>Diplogasteromorpha</taxon>
        <taxon>Diplogasteroidea</taxon>
        <taxon>Neodiplogasteridae</taxon>
        <taxon>Pristionchus</taxon>
    </lineage>
</organism>
<dbReference type="PANTHER" id="PTHR47248">
    <property type="entry name" value="PROTEIN CBG06772"/>
    <property type="match status" value="1"/>
</dbReference>
<accession>A0AAV5UVV3</accession>
<dbReference type="AlphaFoldDB" id="A0AAV5UVV3"/>
<feature type="domain" description="BPTI/Kunitz inhibitor" evidence="2">
    <location>
        <begin position="39"/>
        <end position="100"/>
    </location>
</feature>
<reference evidence="3" key="1">
    <citation type="submission" date="2023-10" db="EMBL/GenBank/DDBJ databases">
        <title>Genome assembly of Pristionchus species.</title>
        <authorList>
            <person name="Yoshida K."/>
            <person name="Sommer R.J."/>
        </authorList>
    </citation>
    <scope>NUCLEOTIDE SEQUENCE</scope>
    <source>
        <strain evidence="3">RS5133</strain>
    </source>
</reference>
<name>A0AAV5UVV3_9BILA</name>
<dbReference type="GO" id="GO:0004867">
    <property type="term" value="F:serine-type endopeptidase inhibitor activity"/>
    <property type="evidence" value="ECO:0007669"/>
    <property type="project" value="InterPro"/>
</dbReference>
<feature type="chain" id="PRO_5043551626" description="BPTI/Kunitz inhibitor domain-containing protein" evidence="1">
    <location>
        <begin position="23"/>
        <end position="108"/>
    </location>
</feature>
<gene>
    <name evidence="3" type="ORF">PFISCL1PPCAC_972</name>
</gene>
<evidence type="ECO:0000313" key="3">
    <source>
        <dbReference type="EMBL" id="GMT09675.1"/>
    </source>
</evidence>
<proteinExistence type="predicted"/>
<dbReference type="InterPro" id="IPR036880">
    <property type="entry name" value="Kunitz_BPTI_sf"/>
</dbReference>
<dbReference type="InterPro" id="IPR052861">
    <property type="entry name" value="BPTI/Kunitz_domain"/>
</dbReference>
<feature type="signal peptide" evidence="1">
    <location>
        <begin position="1"/>
        <end position="22"/>
    </location>
</feature>
<evidence type="ECO:0000259" key="2">
    <source>
        <dbReference type="PROSITE" id="PS50279"/>
    </source>
</evidence>
<dbReference type="EMBL" id="BTSY01000001">
    <property type="protein sequence ID" value="GMT09675.1"/>
    <property type="molecule type" value="Genomic_DNA"/>
</dbReference>
<keyword evidence="1" id="KW-0732">Signal</keyword>
<protein>
    <recommendedName>
        <fullName evidence="2">BPTI/Kunitz inhibitor domain-containing protein</fullName>
    </recommendedName>
</protein>
<dbReference type="Pfam" id="PF00014">
    <property type="entry name" value="Kunitz_BPTI"/>
    <property type="match status" value="1"/>
</dbReference>
<keyword evidence="4" id="KW-1185">Reference proteome</keyword>
<evidence type="ECO:0000256" key="1">
    <source>
        <dbReference type="SAM" id="SignalP"/>
    </source>
</evidence>
<comment type="caution">
    <text evidence="3">The sequence shown here is derived from an EMBL/GenBank/DDBJ whole genome shotgun (WGS) entry which is preliminary data.</text>
</comment>
<dbReference type="SMART" id="SM00131">
    <property type="entry name" value="KU"/>
    <property type="match status" value="1"/>
</dbReference>
<dbReference type="PANTHER" id="PTHR47248:SF6">
    <property type="entry name" value="BPTI_KUNITZ INHIBITOR DOMAIN-CONTAINING PROTEIN"/>
    <property type="match status" value="1"/>
</dbReference>
<dbReference type="Gene3D" id="4.10.410.10">
    <property type="entry name" value="Pancreatic trypsin inhibitor Kunitz domain"/>
    <property type="match status" value="1"/>
</dbReference>
<dbReference type="PROSITE" id="PS50279">
    <property type="entry name" value="BPTI_KUNITZ_2"/>
    <property type="match status" value="1"/>
</dbReference>